<reference evidence="1 2" key="2">
    <citation type="journal article" date="2022" name="Mol. Ecol. Resour.">
        <title>The genomes of chicory, endive, great burdock and yacon provide insights into Asteraceae paleo-polyploidization history and plant inulin production.</title>
        <authorList>
            <person name="Fan W."/>
            <person name="Wang S."/>
            <person name="Wang H."/>
            <person name="Wang A."/>
            <person name="Jiang F."/>
            <person name="Liu H."/>
            <person name="Zhao H."/>
            <person name="Xu D."/>
            <person name="Zhang Y."/>
        </authorList>
    </citation>
    <scope>NUCLEOTIDE SEQUENCE [LARGE SCALE GENOMIC DNA]</scope>
    <source>
        <strain evidence="2">cv. Punajuju</strain>
        <tissue evidence="1">Leaves</tissue>
    </source>
</reference>
<comment type="caution">
    <text evidence="1">The sequence shown here is derived from an EMBL/GenBank/DDBJ whole genome shotgun (WGS) entry which is preliminary data.</text>
</comment>
<keyword evidence="2" id="KW-1185">Reference proteome</keyword>
<organism evidence="1 2">
    <name type="scientific">Cichorium intybus</name>
    <name type="common">Chicory</name>
    <dbReference type="NCBI Taxonomy" id="13427"/>
    <lineage>
        <taxon>Eukaryota</taxon>
        <taxon>Viridiplantae</taxon>
        <taxon>Streptophyta</taxon>
        <taxon>Embryophyta</taxon>
        <taxon>Tracheophyta</taxon>
        <taxon>Spermatophyta</taxon>
        <taxon>Magnoliopsida</taxon>
        <taxon>eudicotyledons</taxon>
        <taxon>Gunneridae</taxon>
        <taxon>Pentapetalae</taxon>
        <taxon>asterids</taxon>
        <taxon>campanulids</taxon>
        <taxon>Asterales</taxon>
        <taxon>Asteraceae</taxon>
        <taxon>Cichorioideae</taxon>
        <taxon>Cichorieae</taxon>
        <taxon>Cichoriinae</taxon>
        <taxon>Cichorium</taxon>
    </lineage>
</organism>
<dbReference type="EMBL" id="CM042011">
    <property type="protein sequence ID" value="KAI3768725.1"/>
    <property type="molecule type" value="Genomic_DNA"/>
</dbReference>
<accession>A0ACB9FCX8</accession>
<reference evidence="2" key="1">
    <citation type="journal article" date="2022" name="Mol. Ecol. Resour.">
        <title>The genomes of chicory, endive, great burdock and yacon provide insights into Asteraceae palaeo-polyploidization history and plant inulin production.</title>
        <authorList>
            <person name="Fan W."/>
            <person name="Wang S."/>
            <person name="Wang H."/>
            <person name="Wang A."/>
            <person name="Jiang F."/>
            <person name="Liu H."/>
            <person name="Zhao H."/>
            <person name="Xu D."/>
            <person name="Zhang Y."/>
        </authorList>
    </citation>
    <scope>NUCLEOTIDE SEQUENCE [LARGE SCALE GENOMIC DNA]</scope>
    <source>
        <strain evidence="2">cv. Punajuju</strain>
    </source>
</reference>
<evidence type="ECO:0000313" key="1">
    <source>
        <dbReference type="EMBL" id="KAI3768725.1"/>
    </source>
</evidence>
<name>A0ACB9FCX8_CICIN</name>
<gene>
    <name evidence="1" type="ORF">L2E82_19555</name>
</gene>
<sequence>MQPTAEIDDIGLSPSFNCYSNYSLTSMAAAKVSDEVIEEQAAGFPKFSDGDEEDFEFSLDFTGDNYLPKELSLSGRILFPIFNRDLVTKDEVDRTVEEVVHEDSSVIISLKKLFVGDGEGALSSSSSEAEELELEERPSGTFCMSWRKADVRSPTLAECKKSSSTGSGLRKWRIKDILCRSNSAGKEMVLFLCPKKVDALKQKRIVNSSEVRKVAGKSKTTSSKSVHELFYVQRKAEQKGDKMKSYLPYRKDLVGFFVNVNGLRNKKSPF</sequence>
<protein>
    <submittedName>
        <fullName evidence="1">Uncharacterized protein</fullName>
    </submittedName>
</protein>
<proteinExistence type="predicted"/>
<dbReference type="Proteomes" id="UP001055811">
    <property type="component" value="Linkage Group LG03"/>
</dbReference>
<evidence type="ECO:0000313" key="2">
    <source>
        <dbReference type="Proteomes" id="UP001055811"/>
    </source>
</evidence>